<dbReference type="InterPro" id="IPR000073">
    <property type="entry name" value="AB_hydrolase_1"/>
</dbReference>
<keyword evidence="3" id="KW-1185">Reference proteome</keyword>
<dbReference type="GO" id="GO:0004806">
    <property type="term" value="F:triacylglycerol lipase activity"/>
    <property type="evidence" value="ECO:0007669"/>
    <property type="project" value="TreeGrafter"/>
</dbReference>
<feature type="domain" description="AB hydrolase-1" evidence="1">
    <location>
        <begin position="29"/>
        <end position="155"/>
    </location>
</feature>
<dbReference type="GO" id="GO:0046503">
    <property type="term" value="P:glycerolipid catabolic process"/>
    <property type="evidence" value="ECO:0007669"/>
    <property type="project" value="TreeGrafter"/>
</dbReference>
<evidence type="ECO:0000313" key="3">
    <source>
        <dbReference type="Proteomes" id="UP001055286"/>
    </source>
</evidence>
<protein>
    <submittedName>
        <fullName evidence="2">Aclacinomycin methylesterase RdmC</fullName>
    </submittedName>
</protein>
<dbReference type="RefSeq" id="WP_099901339.1">
    <property type="nucleotide sequence ID" value="NZ_BPQJ01000058.1"/>
</dbReference>
<evidence type="ECO:0000313" key="2">
    <source>
        <dbReference type="EMBL" id="GJD66225.1"/>
    </source>
</evidence>
<dbReference type="Pfam" id="PF00561">
    <property type="entry name" value="Abhydrolase_1"/>
    <property type="match status" value="1"/>
</dbReference>
<dbReference type="InterPro" id="IPR050471">
    <property type="entry name" value="AB_hydrolase"/>
</dbReference>
<reference evidence="2" key="2">
    <citation type="submission" date="2021-08" db="EMBL/GenBank/DDBJ databases">
        <authorList>
            <person name="Tani A."/>
            <person name="Ola A."/>
            <person name="Ogura Y."/>
            <person name="Katsura K."/>
            <person name="Hayashi T."/>
        </authorList>
    </citation>
    <scope>NUCLEOTIDE SEQUENCE</scope>
    <source>
        <strain evidence="2">JCM 32048</strain>
    </source>
</reference>
<dbReference type="InterPro" id="IPR029058">
    <property type="entry name" value="AB_hydrolase_fold"/>
</dbReference>
<dbReference type="EMBL" id="BPQJ01000058">
    <property type="protein sequence ID" value="GJD66225.1"/>
    <property type="molecule type" value="Genomic_DNA"/>
</dbReference>
<dbReference type="AlphaFoldDB" id="A0AA37HJD2"/>
<gene>
    <name evidence="2" type="primary">rdmC_2</name>
    <name evidence="2" type="ORF">MPEAHAMD_6422</name>
</gene>
<dbReference type="Proteomes" id="UP001055286">
    <property type="component" value="Unassembled WGS sequence"/>
</dbReference>
<dbReference type="PANTHER" id="PTHR43433">
    <property type="entry name" value="HYDROLASE, ALPHA/BETA FOLD FAMILY PROTEIN"/>
    <property type="match status" value="1"/>
</dbReference>
<evidence type="ECO:0000259" key="1">
    <source>
        <dbReference type="Pfam" id="PF00561"/>
    </source>
</evidence>
<dbReference type="SUPFAM" id="SSF53474">
    <property type="entry name" value="alpha/beta-Hydrolases"/>
    <property type="match status" value="1"/>
</dbReference>
<reference evidence="2" key="1">
    <citation type="journal article" date="2016" name="Front. Microbiol.">
        <title>Genome Sequence of the Piezophilic, Mesophilic Sulfate-Reducing Bacterium Desulfovibrio indicus J2T.</title>
        <authorList>
            <person name="Cao J."/>
            <person name="Maignien L."/>
            <person name="Shao Z."/>
            <person name="Alain K."/>
            <person name="Jebbar M."/>
        </authorList>
    </citation>
    <scope>NUCLEOTIDE SEQUENCE</scope>
    <source>
        <strain evidence="2">JCM 32048</strain>
    </source>
</reference>
<proteinExistence type="predicted"/>
<name>A0AA37HJD2_9HYPH</name>
<sequence>MSPEPRSAHLAASGITLAYDSFGDEAAETILLIAGLGTQMIRWTNPFCRELETRGYRVVRFDNRDTGRSTHFTEHGAMDFATLASALAEGRRPELAYALDDMASDALGLLDALSIRRAHIVGRSMGGMIAQIMASEHPSRVLSVTSIMSATGNPGMPSAKPDAMTMMMRPAPDPVLDKAGFLDHGVAFARCIAGTAHPFDEEACRALLWEEVRRGRAPGGFGRQLAAMVVAGDRRLRLAAITAPTLVVHGTDDPLFPAACGEDTAASIPGAEIMLIAGMGHDLPPSLYRVIADAIERTARRSTISASGR</sequence>
<accession>A0AA37HJD2</accession>
<dbReference type="PANTHER" id="PTHR43433:SF5">
    <property type="entry name" value="AB HYDROLASE-1 DOMAIN-CONTAINING PROTEIN"/>
    <property type="match status" value="1"/>
</dbReference>
<comment type="caution">
    <text evidence="2">The sequence shown here is derived from an EMBL/GenBank/DDBJ whole genome shotgun (WGS) entry which is preliminary data.</text>
</comment>
<dbReference type="Gene3D" id="3.40.50.1820">
    <property type="entry name" value="alpha/beta hydrolase"/>
    <property type="match status" value="1"/>
</dbReference>
<organism evidence="2 3">
    <name type="scientific">Methylobacterium frigidaeris</name>
    <dbReference type="NCBI Taxonomy" id="2038277"/>
    <lineage>
        <taxon>Bacteria</taxon>
        <taxon>Pseudomonadati</taxon>
        <taxon>Pseudomonadota</taxon>
        <taxon>Alphaproteobacteria</taxon>
        <taxon>Hyphomicrobiales</taxon>
        <taxon>Methylobacteriaceae</taxon>
        <taxon>Methylobacterium</taxon>
    </lineage>
</organism>